<evidence type="ECO:0000256" key="3">
    <source>
        <dbReference type="ARBA" id="ARBA00022882"/>
    </source>
</evidence>
<sequence length="228" mass="26071">MNRERRRGGCGTGDSNNDDDDRFELEDEEDQQLRDDGRLSKSKWRMTRRRSLSLLGSDDVDQYIVGGLERDFAIYAGARSRLSSSSSKFHRFLFRPDNRWYVTWTHLMVIFAVYSSFFTPFEFGFFRGLPENLFLLDVANQIAFFIDIIVHFFVVYRDHHSYHLVYNPNLIALRELDRGGRSTGGVVAVPSLLPSCTPLGRTVGTVGRGEEADWRGPTMGARGSRLDA</sequence>
<dbReference type="GO" id="GO:0005249">
    <property type="term" value="F:voltage-gated potassium channel activity"/>
    <property type="evidence" value="ECO:0007669"/>
    <property type="project" value="InterPro"/>
</dbReference>
<keyword evidence="4" id="KW-0630">Potassium</keyword>
<dbReference type="Proteomes" id="UP001064489">
    <property type="component" value="Chromosome 8"/>
</dbReference>
<keyword evidence="1" id="KW-0633">Potassium transport</keyword>
<feature type="transmembrane region" description="Helical" evidence="7">
    <location>
        <begin position="138"/>
        <end position="156"/>
    </location>
</feature>
<reference evidence="8" key="1">
    <citation type="journal article" date="2022" name="Plant J.">
        <title>Strategies of tolerance reflected in two North American maple genomes.</title>
        <authorList>
            <person name="McEvoy S.L."/>
            <person name="Sezen U.U."/>
            <person name="Trouern-Trend A."/>
            <person name="McMahon S.M."/>
            <person name="Schaberg P.G."/>
            <person name="Yang J."/>
            <person name="Wegrzyn J.L."/>
            <person name="Swenson N.G."/>
        </authorList>
    </citation>
    <scope>NUCLEOTIDE SEQUENCE</scope>
    <source>
        <strain evidence="8">91603</strain>
    </source>
</reference>
<evidence type="ECO:0000256" key="4">
    <source>
        <dbReference type="ARBA" id="ARBA00022958"/>
    </source>
</evidence>
<evidence type="ECO:0000256" key="2">
    <source>
        <dbReference type="ARBA" id="ARBA00022826"/>
    </source>
</evidence>
<proteinExistence type="predicted"/>
<dbReference type="PANTHER" id="PTHR45743">
    <property type="entry name" value="POTASSIUM CHANNEL AKT1"/>
    <property type="match status" value="1"/>
</dbReference>
<dbReference type="InterPro" id="IPR045319">
    <property type="entry name" value="KAT/AKT"/>
</dbReference>
<evidence type="ECO:0008006" key="10">
    <source>
        <dbReference type="Google" id="ProtNLM"/>
    </source>
</evidence>
<feature type="region of interest" description="Disordered" evidence="6">
    <location>
        <begin position="1"/>
        <end position="35"/>
    </location>
</feature>
<feature type="transmembrane region" description="Helical" evidence="7">
    <location>
        <begin position="100"/>
        <end position="118"/>
    </location>
</feature>
<keyword evidence="3" id="KW-0813">Transport</keyword>
<keyword evidence="7" id="KW-0812">Transmembrane</keyword>
<keyword evidence="9" id="KW-1185">Reference proteome</keyword>
<feature type="compositionally biased region" description="Acidic residues" evidence="6">
    <location>
        <begin position="16"/>
        <end position="30"/>
    </location>
</feature>
<reference evidence="8" key="2">
    <citation type="submission" date="2023-02" db="EMBL/GenBank/DDBJ databases">
        <authorList>
            <person name="Swenson N.G."/>
            <person name="Wegrzyn J.L."/>
            <person name="Mcevoy S.L."/>
        </authorList>
    </citation>
    <scope>NUCLEOTIDE SEQUENCE</scope>
    <source>
        <strain evidence="8">91603</strain>
        <tissue evidence="8">Leaf</tissue>
    </source>
</reference>
<name>A0AAD5IPA4_ACENE</name>
<evidence type="ECO:0000313" key="8">
    <source>
        <dbReference type="EMBL" id="KAI9173411.1"/>
    </source>
</evidence>
<dbReference type="PANTHER" id="PTHR45743:SF11">
    <property type="entry name" value="POTASSIUM CHANNEL"/>
    <property type="match status" value="1"/>
</dbReference>
<gene>
    <name evidence="8" type="ORF">LWI28_000948</name>
</gene>
<accession>A0AAD5IPA4</accession>
<evidence type="ECO:0000256" key="6">
    <source>
        <dbReference type="SAM" id="MobiDB-lite"/>
    </source>
</evidence>
<dbReference type="AlphaFoldDB" id="A0AAD5IPA4"/>
<feature type="region of interest" description="Disordered" evidence="6">
    <location>
        <begin position="207"/>
        <end position="228"/>
    </location>
</feature>
<keyword evidence="5" id="KW-0407">Ion channel</keyword>
<keyword evidence="7" id="KW-1133">Transmembrane helix</keyword>
<evidence type="ECO:0000256" key="7">
    <source>
        <dbReference type="SAM" id="Phobius"/>
    </source>
</evidence>
<evidence type="ECO:0000313" key="9">
    <source>
        <dbReference type="Proteomes" id="UP001064489"/>
    </source>
</evidence>
<dbReference type="EMBL" id="JAJSOW010000103">
    <property type="protein sequence ID" value="KAI9173411.1"/>
    <property type="molecule type" value="Genomic_DNA"/>
</dbReference>
<protein>
    <recommendedName>
        <fullName evidence="10">Ion transport domain-containing protein</fullName>
    </recommendedName>
</protein>
<keyword evidence="7" id="KW-0472">Membrane</keyword>
<evidence type="ECO:0000256" key="1">
    <source>
        <dbReference type="ARBA" id="ARBA00022538"/>
    </source>
</evidence>
<keyword evidence="2" id="KW-0631">Potassium channel</keyword>
<comment type="caution">
    <text evidence="8">The sequence shown here is derived from an EMBL/GenBank/DDBJ whole genome shotgun (WGS) entry which is preliminary data.</text>
</comment>
<dbReference type="GO" id="GO:0034702">
    <property type="term" value="C:monoatomic ion channel complex"/>
    <property type="evidence" value="ECO:0007669"/>
    <property type="project" value="UniProtKB-KW"/>
</dbReference>
<keyword evidence="3" id="KW-0406">Ion transport</keyword>
<organism evidence="8 9">
    <name type="scientific">Acer negundo</name>
    <name type="common">Box elder</name>
    <dbReference type="NCBI Taxonomy" id="4023"/>
    <lineage>
        <taxon>Eukaryota</taxon>
        <taxon>Viridiplantae</taxon>
        <taxon>Streptophyta</taxon>
        <taxon>Embryophyta</taxon>
        <taxon>Tracheophyta</taxon>
        <taxon>Spermatophyta</taxon>
        <taxon>Magnoliopsida</taxon>
        <taxon>eudicotyledons</taxon>
        <taxon>Gunneridae</taxon>
        <taxon>Pentapetalae</taxon>
        <taxon>rosids</taxon>
        <taxon>malvids</taxon>
        <taxon>Sapindales</taxon>
        <taxon>Sapindaceae</taxon>
        <taxon>Hippocastanoideae</taxon>
        <taxon>Acereae</taxon>
        <taxon>Acer</taxon>
    </lineage>
</organism>
<keyword evidence="3" id="KW-0851">Voltage-gated channel</keyword>
<evidence type="ECO:0000256" key="5">
    <source>
        <dbReference type="ARBA" id="ARBA00023303"/>
    </source>
</evidence>